<name>A0A1G8QUX8_9FIRM</name>
<evidence type="ECO:0000313" key="3">
    <source>
        <dbReference type="Proteomes" id="UP000198945"/>
    </source>
</evidence>
<evidence type="ECO:0000256" key="1">
    <source>
        <dbReference type="SAM" id="Coils"/>
    </source>
</evidence>
<accession>A0A1G8QUX8</accession>
<protein>
    <submittedName>
        <fullName evidence="2">Uncharacterized protein</fullName>
    </submittedName>
</protein>
<dbReference type="EMBL" id="FNEH01000027">
    <property type="protein sequence ID" value="SDJ08544.1"/>
    <property type="molecule type" value="Genomic_DNA"/>
</dbReference>
<dbReference type="AlphaFoldDB" id="A0A1G8QUX8"/>
<reference evidence="2 3" key="1">
    <citation type="submission" date="2016-10" db="EMBL/GenBank/DDBJ databases">
        <authorList>
            <person name="de Groot N.N."/>
        </authorList>
    </citation>
    <scope>NUCLEOTIDE SEQUENCE [LARGE SCALE GENOMIC DNA]</scope>
    <source>
        <strain evidence="2 3">WG7</strain>
    </source>
</reference>
<sequence length="56" mass="6481">MDCLKELKKYENLDINSDNLEEEIDAYFDNVSKEELIKDLSEAGIRIQGGFIKKSQ</sequence>
<proteinExistence type="predicted"/>
<feature type="coiled-coil region" evidence="1">
    <location>
        <begin position="3"/>
        <end position="30"/>
    </location>
</feature>
<gene>
    <name evidence="2" type="ORF">SAMN04515654_1271</name>
</gene>
<keyword evidence="1" id="KW-0175">Coiled coil</keyword>
<dbReference type="Proteomes" id="UP000198945">
    <property type="component" value="Unassembled WGS sequence"/>
</dbReference>
<dbReference type="RefSeq" id="WP_167357569.1">
    <property type="nucleotide sequence ID" value="NZ_FNEH01000027.1"/>
</dbReference>
<organism evidence="2 3">
    <name type="scientific">Halanaerobium congolense</name>
    <dbReference type="NCBI Taxonomy" id="54121"/>
    <lineage>
        <taxon>Bacteria</taxon>
        <taxon>Bacillati</taxon>
        <taxon>Bacillota</taxon>
        <taxon>Clostridia</taxon>
        <taxon>Halanaerobiales</taxon>
        <taxon>Halanaerobiaceae</taxon>
        <taxon>Halanaerobium</taxon>
    </lineage>
</organism>
<evidence type="ECO:0000313" key="2">
    <source>
        <dbReference type="EMBL" id="SDJ08544.1"/>
    </source>
</evidence>